<evidence type="ECO:0000256" key="1">
    <source>
        <dbReference type="SAM" id="Phobius"/>
    </source>
</evidence>
<sequence length="80" mass="9174">MELQSGFPLLFQQFKALLRKNLWLSWRKKAATFLQLFSSFFFIFLLFCIQKAMIARSGSSTTFKSVTRPRASGFAADPSL</sequence>
<name>A0AAW1XTY2_RUBAR</name>
<comment type="caution">
    <text evidence="2">The sequence shown here is derived from an EMBL/GenBank/DDBJ whole genome shotgun (WGS) entry which is preliminary data.</text>
</comment>
<accession>A0AAW1XTY2</accession>
<dbReference type="EMBL" id="JBEDUW010000003">
    <property type="protein sequence ID" value="KAK9940235.1"/>
    <property type="molecule type" value="Genomic_DNA"/>
</dbReference>
<keyword evidence="3" id="KW-1185">Reference proteome</keyword>
<evidence type="ECO:0000313" key="2">
    <source>
        <dbReference type="EMBL" id="KAK9940235.1"/>
    </source>
</evidence>
<keyword evidence="1" id="KW-0812">Transmembrane</keyword>
<gene>
    <name evidence="2" type="ORF">M0R45_016905</name>
</gene>
<keyword evidence="1" id="KW-1133">Transmembrane helix</keyword>
<reference evidence="2 3" key="1">
    <citation type="journal article" date="2023" name="G3 (Bethesda)">
        <title>A chromosome-length genome assembly and annotation of blackberry (Rubus argutus, cv. 'Hillquist').</title>
        <authorList>
            <person name="Bruna T."/>
            <person name="Aryal R."/>
            <person name="Dudchenko O."/>
            <person name="Sargent D.J."/>
            <person name="Mead D."/>
            <person name="Buti M."/>
            <person name="Cavallini A."/>
            <person name="Hytonen T."/>
            <person name="Andres J."/>
            <person name="Pham M."/>
            <person name="Weisz D."/>
            <person name="Mascagni F."/>
            <person name="Usai G."/>
            <person name="Natali L."/>
            <person name="Bassil N."/>
            <person name="Fernandez G.E."/>
            <person name="Lomsadze A."/>
            <person name="Armour M."/>
            <person name="Olukolu B."/>
            <person name="Poorten T."/>
            <person name="Britton C."/>
            <person name="Davik J."/>
            <person name="Ashrafi H."/>
            <person name="Aiden E.L."/>
            <person name="Borodovsky M."/>
            <person name="Worthington M."/>
        </authorList>
    </citation>
    <scope>NUCLEOTIDE SEQUENCE [LARGE SCALE GENOMIC DNA]</scope>
    <source>
        <strain evidence="2">PI 553951</strain>
    </source>
</reference>
<dbReference type="AlphaFoldDB" id="A0AAW1XTY2"/>
<organism evidence="2 3">
    <name type="scientific">Rubus argutus</name>
    <name type="common">Southern blackberry</name>
    <dbReference type="NCBI Taxonomy" id="59490"/>
    <lineage>
        <taxon>Eukaryota</taxon>
        <taxon>Viridiplantae</taxon>
        <taxon>Streptophyta</taxon>
        <taxon>Embryophyta</taxon>
        <taxon>Tracheophyta</taxon>
        <taxon>Spermatophyta</taxon>
        <taxon>Magnoliopsida</taxon>
        <taxon>eudicotyledons</taxon>
        <taxon>Gunneridae</taxon>
        <taxon>Pentapetalae</taxon>
        <taxon>rosids</taxon>
        <taxon>fabids</taxon>
        <taxon>Rosales</taxon>
        <taxon>Rosaceae</taxon>
        <taxon>Rosoideae</taxon>
        <taxon>Rosoideae incertae sedis</taxon>
        <taxon>Rubus</taxon>
    </lineage>
</organism>
<evidence type="ECO:0000313" key="3">
    <source>
        <dbReference type="Proteomes" id="UP001457282"/>
    </source>
</evidence>
<feature type="transmembrane region" description="Helical" evidence="1">
    <location>
        <begin position="30"/>
        <end position="49"/>
    </location>
</feature>
<proteinExistence type="predicted"/>
<keyword evidence="1" id="KW-0472">Membrane</keyword>
<dbReference type="Proteomes" id="UP001457282">
    <property type="component" value="Unassembled WGS sequence"/>
</dbReference>
<protein>
    <submittedName>
        <fullName evidence="2">Uncharacterized protein</fullName>
    </submittedName>
</protein>